<reference evidence="2 3" key="1">
    <citation type="submission" date="2015-12" db="EMBL/GenBank/DDBJ databases">
        <title>Genome sequence of Mucilaginibacter gotjawali.</title>
        <authorList>
            <person name="Lee J.S."/>
            <person name="Lee K.C."/>
            <person name="Kim K.K."/>
            <person name="Lee B.W."/>
        </authorList>
    </citation>
    <scope>NUCLEOTIDE SEQUENCE [LARGE SCALE GENOMIC DNA]</scope>
    <source>
        <strain evidence="2 3">SA3-7</strain>
    </source>
</reference>
<sequence>MKMTTQELANRYFDLFQQRQVAEIYQSLYSADIICTEPEHALSMGVPTITRGIEAVLAKSKARQEIIAEVHSFFCSEPVVGGNYFSLAMGRDMTLKTGQRLQVAEIAVFGVKDDKIISETFFY</sequence>
<name>A0A0X8X4U8_9SPHI</name>
<dbReference type="EMBL" id="AP017313">
    <property type="protein sequence ID" value="BAU55684.1"/>
    <property type="molecule type" value="Genomic_DNA"/>
</dbReference>
<dbReference type="AlphaFoldDB" id="A0A0X8X4U8"/>
<organism evidence="2 3">
    <name type="scientific">Mucilaginibacter gotjawali</name>
    <dbReference type="NCBI Taxonomy" id="1550579"/>
    <lineage>
        <taxon>Bacteria</taxon>
        <taxon>Pseudomonadati</taxon>
        <taxon>Bacteroidota</taxon>
        <taxon>Sphingobacteriia</taxon>
        <taxon>Sphingobacteriales</taxon>
        <taxon>Sphingobacteriaceae</taxon>
        <taxon>Mucilaginibacter</taxon>
    </lineage>
</organism>
<dbReference type="SUPFAM" id="SSF54427">
    <property type="entry name" value="NTF2-like"/>
    <property type="match status" value="1"/>
</dbReference>
<accession>A0A0X8X4U8</accession>
<feature type="domain" description="SnoaL-like" evidence="1">
    <location>
        <begin position="3"/>
        <end position="123"/>
    </location>
</feature>
<dbReference type="KEGG" id="mgot:MgSA37_03876"/>
<evidence type="ECO:0000313" key="2">
    <source>
        <dbReference type="EMBL" id="BAU55684.1"/>
    </source>
</evidence>
<dbReference type="Proteomes" id="UP000218263">
    <property type="component" value="Chromosome"/>
</dbReference>
<dbReference type="InterPro" id="IPR046860">
    <property type="entry name" value="SnoaL_5"/>
</dbReference>
<dbReference type="Gene3D" id="3.10.450.50">
    <property type="match status" value="1"/>
</dbReference>
<dbReference type="Pfam" id="PF20409">
    <property type="entry name" value="SnoaL_5"/>
    <property type="match status" value="1"/>
</dbReference>
<keyword evidence="3" id="KW-1185">Reference proteome</keyword>
<evidence type="ECO:0000313" key="3">
    <source>
        <dbReference type="Proteomes" id="UP000218263"/>
    </source>
</evidence>
<protein>
    <recommendedName>
        <fullName evidence="1">SnoaL-like domain-containing protein</fullName>
    </recommendedName>
</protein>
<proteinExistence type="predicted"/>
<dbReference type="InterPro" id="IPR032710">
    <property type="entry name" value="NTF2-like_dom_sf"/>
</dbReference>
<gene>
    <name evidence="2" type="ORF">MgSA37_03876</name>
</gene>
<evidence type="ECO:0000259" key="1">
    <source>
        <dbReference type="Pfam" id="PF20409"/>
    </source>
</evidence>